<proteinExistence type="predicted"/>
<evidence type="ECO:0000313" key="3">
    <source>
        <dbReference type="Proteomes" id="UP001066276"/>
    </source>
</evidence>
<organism evidence="2 3">
    <name type="scientific">Pleurodeles waltl</name>
    <name type="common">Iberian ribbed newt</name>
    <dbReference type="NCBI Taxonomy" id="8319"/>
    <lineage>
        <taxon>Eukaryota</taxon>
        <taxon>Metazoa</taxon>
        <taxon>Chordata</taxon>
        <taxon>Craniata</taxon>
        <taxon>Vertebrata</taxon>
        <taxon>Euteleostomi</taxon>
        <taxon>Amphibia</taxon>
        <taxon>Batrachia</taxon>
        <taxon>Caudata</taxon>
        <taxon>Salamandroidea</taxon>
        <taxon>Salamandridae</taxon>
        <taxon>Pleurodelinae</taxon>
        <taxon>Pleurodeles</taxon>
    </lineage>
</organism>
<evidence type="ECO:0000313" key="2">
    <source>
        <dbReference type="EMBL" id="KAJ1217296.1"/>
    </source>
</evidence>
<protein>
    <submittedName>
        <fullName evidence="2">Uncharacterized protein</fullName>
    </submittedName>
</protein>
<gene>
    <name evidence="2" type="ORF">NDU88_004890</name>
</gene>
<accession>A0AAV7WWQ7</accession>
<feature type="region of interest" description="Disordered" evidence="1">
    <location>
        <begin position="1"/>
        <end position="21"/>
    </location>
</feature>
<reference evidence="2" key="1">
    <citation type="journal article" date="2022" name="bioRxiv">
        <title>Sequencing and chromosome-scale assembly of the giantPleurodeles waltlgenome.</title>
        <authorList>
            <person name="Brown T."/>
            <person name="Elewa A."/>
            <person name="Iarovenko S."/>
            <person name="Subramanian E."/>
            <person name="Araus A.J."/>
            <person name="Petzold A."/>
            <person name="Susuki M."/>
            <person name="Suzuki K.-i.T."/>
            <person name="Hayashi T."/>
            <person name="Toyoda A."/>
            <person name="Oliveira C."/>
            <person name="Osipova E."/>
            <person name="Leigh N.D."/>
            <person name="Simon A."/>
            <person name="Yun M.H."/>
        </authorList>
    </citation>
    <scope>NUCLEOTIDE SEQUENCE</scope>
    <source>
        <strain evidence="2">20211129_DDA</strain>
        <tissue evidence="2">Liver</tissue>
    </source>
</reference>
<dbReference type="Proteomes" id="UP001066276">
    <property type="component" value="Chromosome 1_1"/>
</dbReference>
<evidence type="ECO:0000256" key="1">
    <source>
        <dbReference type="SAM" id="MobiDB-lite"/>
    </source>
</evidence>
<comment type="caution">
    <text evidence="2">The sequence shown here is derived from an EMBL/GenBank/DDBJ whole genome shotgun (WGS) entry which is preliminary data.</text>
</comment>
<name>A0AAV7WWQ7_PLEWA</name>
<sequence length="204" mass="22626">MASESASTPENESASAPRLALQTGHMREGSTVLYRVFLDETGIIPRGPDREILVRVTWLIISAEHFKGRGLLPVYNSTMIEITISLPPRIPHCGHRYSTSYSSTSTSIGQSEVDLDLVQSVPSSPGDRVYEHPDRLDEKEGRHPVDVQLYSLLIKFENPPPDPNCWIDNGCSLSSLTDYATDYEKQERGPTHTFLPGTLFLGPS</sequence>
<dbReference type="AlphaFoldDB" id="A0AAV7WWQ7"/>
<keyword evidence="3" id="KW-1185">Reference proteome</keyword>
<dbReference type="EMBL" id="JANPWB010000001">
    <property type="protein sequence ID" value="KAJ1217296.1"/>
    <property type="molecule type" value="Genomic_DNA"/>
</dbReference>
<feature type="compositionally biased region" description="Polar residues" evidence="1">
    <location>
        <begin position="1"/>
        <end position="14"/>
    </location>
</feature>